<dbReference type="Gene3D" id="3.40.50.10320">
    <property type="entry name" value="LmbE-like"/>
    <property type="match status" value="1"/>
</dbReference>
<sequence>MIVPLSLEEEWSPMWQAATSWQPSGKNVLVISPHPDDETLGAGGLISTQVSEGVPVQVVAVTDGENAYGRGGPTLAANRRMEQSAAVKQLGLKPGDVIRLGLTDSAVSSEESTLTERLLPLVSRETHIFAPWIGDFHPDHEACGRVAQTVAQRAGASLTFYFFWTWHRGTPQLLKNLPLRSLSLSADHRRSKLSALSLYRSQLEHPSGEPILPDELLWPARRSAEIFLPS</sequence>
<protein>
    <submittedName>
        <fullName evidence="1">LmbE family N-acetylglucosaminyl deacetylase</fullName>
    </submittedName>
</protein>
<dbReference type="RefSeq" id="WP_183972817.1">
    <property type="nucleotide sequence ID" value="NZ_JACHEB010000001.1"/>
</dbReference>
<evidence type="ECO:0000313" key="2">
    <source>
        <dbReference type="Proteomes" id="UP000535182"/>
    </source>
</evidence>
<evidence type="ECO:0000313" key="1">
    <source>
        <dbReference type="EMBL" id="MBB5326686.1"/>
    </source>
</evidence>
<proteinExistence type="predicted"/>
<dbReference type="InterPro" id="IPR003737">
    <property type="entry name" value="GlcNAc_PI_deacetylase-related"/>
</dbReference>
<dbReference type="EMBL" id="JACHEB010000001">
    <property type="protein sequence ID" value="MBB5326686.1"/>
    <property type="molecule type" value="Genomic_DNA"/>
</dbReference>
<name>A0A9X0Q9T7_9BACT</name>
<comment type="caution">
    <text evidence="1">The sequence shown here is derived from an EMBL/GenBank/DDBJ whole genome shotgun (WGS) entry which is preliminary data.</text>
</comment>
<dbReference type="PANTHER" id="PTHR12993">
    <property type="entry name" value="N-ACETYLGLUCOSAMINYL-PHOSPHATIDYLINOSITOL DE-N-ACETYLASE-RELATED"/>
    <property type="match status" value="1"/>
</dbReference>
<gene>
    <name evidence="1" type="ORF">HDF14_000280</name>
</gene>
<dbReference type="GO" id="GO:0016811">
    <property type="term" value="F:hydrolase activity, acting on carbon-nitrogen (but not peptide) bonds, in linear amides"/>
    <property type="evidence" value="ECO:0007669"/>
    <property type="project" value="TreeGrafter"/>
</dbReference>
<accession>A0A9X0Q9T7</accession>
<dbReference type="InterPro" id="IPR024078">
    <property type="entry name" value="LmbE-like_dom_sf"/>
</dbReference>
<dbReference type="AlphaFoldDB" id="A0A9X0Q9T7"/>
<keyword evidence="2" id="KW-1185">Reference proteome</keyword>
<dbReference type="Proteomes" id="UP000535182">
    <property type="component" value="Unassembled WGS sequence"/>
</dbReference>
<dbReference type="Pfam" id="PF02585">
    <property type="entry name" value="PIG-L"/>
    <property type="match status" value="1"/>
</dbReference>
<organism evidence="1 2">
    <name type="scientific">Tunturiibacter gelidiferens</name>
    <dbReference type="NCBI Taxonomy" id="3069689"/>
    <lineage>
        <taxon>Bacteria</taxon>
        <taxon>Pseudomonadati</taxon>
        <taxon>Acidobacteriota</taxon>
        <taxon>Terriglobia</taxon>
        <taxon>Terriglobales</taxon>
        <taxon>Acidobacteriaceae</taxon>
        <taxon>Tunturiibacter</taxon>
    </lineage>
</organism>
<dbReference type="SUPFAM" id="SSF102588">
    <property type="entry name" value="LmbE-like"/>
    <property type="match status" value="1"/>
</dbReference>
<reference evidence="1 2" key="1">
    <citation type="submission" date="2020-08" db="EMBL/GenBank/DDBJ databases">
        <title>Genomic Encyclopedia of Type Strains, Phase IV (KMG-V): Genome sequencing to study the core and pangenomes of soil and plant-associated prokaryotes.</title>
        <authorList>
            <person name="Whitman W."/>
        </authorList>
    </citation>
    <scope>NUCLEOTIDE SEQUENCE [LARGE SCALE GENOMIC DNA]</scope>
    <source>
        <strain evidence="1 2">X5P2</strain>
    </source>
</reference>
<dbReference type="PANTHER" id="PTHR12993:SF29">
    <property type="entry name" value="BLR3841 PROTEIN"/>
    <property type="match status" value="1"/>
</dbReference>